<comment type="caution">
    <text evidence="11">The sequence shown here is derived from an EMBL/GenBank/DDBJ whole genome shotgun (WGS) entry which is preliminary data.</text>
</comment>
<evidence type="ECO:0000256" key="3">
    <source>
        <dbReference type="ARBA" id="ARBA00012217"/>
    </source>
</evidence>
<dbReference type="GeneID" id="28940908"/>
<dbReference type="PANTHER" id="PTHR43700:SF1">
    <property type="entry name" value="PHOSPHORIBOSYLAMINOIMIDAZOLE-SUCCINOCARBOXAMIDE SYNTHASE"/>
    <property type="match status" value="1"/>
</dbReference>
<proteinExistence type="inferred from homology"/>
<feature type="domain" description="SAICAR synthetase/ADE2 N-terminal" evidence="10">
    <location>
        <begin position="76"/>
        <end position="325"/>
    </location>
</feature>
<dbReference type="FunFam" id="3.30.470.20:FF:000015">
    <property type="entry name" value="Phosphoribosylaminoimidazole-succinocarboxamide synthase"/>
    <property type="match status" value="1"/>
</dbReference>
<dbReference type="SUPFAM" id="SSF56104">
    <property type="entry name" value="SAICAR synthase-like"/>
    <property type="match status" value="1"/>
</dbReference>
<accession>A0A0W4ZL58</accession>
<dbReference type="InterPro" id="IPR001636">
    <property type="entry name" value="SAICAR_synth"/>
</dbReference>
<dbReference type="InterPro" id="IPR018236">
    <property type="entry name" value="SAICAR_synthetase_CS"/>
</dbReference>
<sequence>MKVLEEENKEAENKGTGVLGEMILNDFDKINNSSKETEENSLSAFFSQKEMFLKESLNSILNSSLYKSGVKELKLIARGKVRDVYALNEQQLLFVSTDRISAYDVVLDNVIPGKGQILTALSFFWFKKLQHICQHHLIDTMLPLSLENYVQTLMGRVMIVSRYQILPVEAIVRGYMAGSAWKEYVQHGTVHGIALRPGLKHGQPFDTPLFTPSTKATPGGRDENLHPSQLSKKIGEKHAKEIERLSLMLYNEAHAYALQKGIIIADTKFEFGVDSNDELVLVDEVLTPDSSRFWSSSNLLDSEPCSLDKQHVRDWLEKHCKMGQANVILPEEIVNQTRQKYIQVYEQLTGSSWVEYIKEITQQFINNLKHKSSDFNMTA</sequence>
<keyword evidence="6" id="KW-0547">Nucleotide-binding</keyword>
<dbReference type="OrthoDB" id="9991235at2759"/>
<dbReference type="eggNOG" id="KOG2835">
    <property type="taxonomic scope" value="Eukaryota"/>
</dbReference>
<evidence type="ECO:0000256" key="9">
    <source>
        <dbReference type="ARBA" id="ARBA00030409"/>
    </source>
</evidence>
<dbReference type="UniPathway" id="UPA00074">
    <property type="reaction ID" value="UER00131"/>
</dbReference>
<evidence type="ECO:0000256" key="1">
    <source>
        <dbReference type="ARBA" id="ARBA00004672"/>
    </source>
</evidence>
<protein>
    <recommendedName>
        <fullName evidence="4">Phosphoribosylaminoimidazole-succinocarboxamide synthase</fullName>
        <ecNumber evidence="3">6.3.2.6</ecNumber>
    </recommendedName>
    <alternativeName>
        <fullName evidence="9">SAICAR synthetase</fullName>
    </alternativeName>
</protein>
<dbReference type="AlphaFoldDB" id="A0A0W4ZL58"/>
<dbReference type="GO" id="GO:0046084">
    <property type="term" value="P:adenine biosynthetic process"/>
    <property type="evidence" value="ECO:0007669"/>
    <property type="project" value="EnsemblFungi"/>
</dbReference>
<evidence type="ECO:0000313" key="11">
    <source>
        <dbReference type="EMBL" id="KTW29116.1"/>
    </source>
</evidence>
<dbReference type="PROSITE" id="PS01058">
    <property type="entry name" value="SAICAR_SYNTHETASE_2"/>
    <property type="match status" value="1"/>
</dbReference>
<dbReference type="GO" id="GO:0006189">
    <property type="term" value="P:'de novo' IMP biosynthetic process"/>
    <property type="evidence" value="ECO:0007669"/>
    <property type="project" value="UniProtKB-UniPathway"/>
</dbReference>
<evidence type="ECO:0000256" key="8">
    <source>
        <dbReference type="ARBA" id="ARBA00022840"/>
    </source>
</evidence>
<dbReference type="STRING" id="1408657.A0A0W4ZL58"/>
<keyword evidence="5" id="KW-0436">Ligase</keyword>
<dbReference type="EC" id="6.3.2.6" evidence="3"/>
<evidence type="ECO:0000256" key="6">
    <source>
        <dbReference type="ARBA" id="ARBA00022741"/>
    </source>
</evidence>
<dbReference type="CDD" id="cd01414">
    <property type="entry name" value="SAICAR_synt_Sc"/>
    <property type="match status" value="1"/>
</dbReference>
<keyword evidence="8" id="KW-0067">ATP-binding</keyword>
<dbReference type="HAMAP" id="MF_00137">
    <property type="entry name" value="SAICAR_synth"/>
    <property type="match status" value="1"/>
</dbReference>
<comment type="similarity">
    <text evidence="2">Belongs to the SAICAR synthetase family.</text>
</comment>
<dbReference type="GO" id="GO:0005524">
    <property type="term" value="F:ATP binding"/>
    <property type="evidence" value="ECO:0007669"/>
    <property type="project" value="UniProtKB-KW"/>
</dbReference>
<organism evidence="11 12">
    <name type="scientific">Pneumocystis jirovecii (strain RU7)</name>
    <name type="common">Human pneumocystis pneumonia agent</name>
    <dbReference type="NCBI Taxonomy" id="1408657"/>
    <lineage>
        <taxon>Eukaryota</taxon>
        <taxon>Fungi</taxon>
        <taxon>Dikarya</taxon>
        <taxon>Ascomycota</taxon>
        <taxon>Taphrinomycotina</taxon>
        <taxon>Pneumocystomycetes</taxon>
        <taxon>Pneumocystaceae</taxon>
        <taxon>Pneumocystis</taxon>
    </lineage>
</organism>
<dbReference type="VEuPathDB" id="FungiDB:T551_02390"/>
<dbReference type="Gene3D" id="3.30.470.20">
    <property type="entry name" value="ATP-grasp fold, B domain"/>
    <property type="match status" value="1"/>
</dbReference>
<keyword evidence="7" id="KW-0658">Purine biosynthesis</keyword>
<dbReference type="Proteomes" id="UP000053447">
    <property type="component" value="Unassembled WGS sequence"/>
</dbReference>
<dbReference type="GO" id="GO:0004639">
    <property type="term" value="F:phosphoribosylaminoimidazolesuccinocarboxamide synthase activity"/>
    <property type="evidence" value="ECO:0007669"/>
    <property type="project" value="UniProtKB-EC"/>
</dbReference>
<dbReference type="Gene3D" id="3.30.200.20">
    <property type="entry name" value="Phosphorylase Kinase, domain 1"/>
    <property type="match status" value="1"/>
</dbReference>
<dbReference type="GO" id="GO:0005737">
    <property type="term" value="C:cytoplasm"/>
    <property type="evidence" value="ECO:0007669"/>
    <property type="project" value="TreeGrafter"/>
</dbReference>
<reference evidence="12" key="1">
    <citation type="journal article" date="2016" name="Nat. Commun.">
        <title>Genome analysis of three Pneumocystis species reveals adaptation mechanisms to life exclusively in mammalian hosts.</title>
        <authorList>
            <person name="Ma L."/>
            <person name="Chen Z."/>
            <person name="Huang D.W."/>
            <person name="Kutty G."/>
            <person name="Ishihara M."/>
            <person name="Wang H."/>
            <person name="Abouelleil A."/>
            <person name="Bishop L."/>
            <person name="Davey E."/>
            <person name="Deng R."/>
            <person name="Deng X."/>
            <person name="Fan L."/>
            <person name="Fantoni G."/>
            <person name="Fitzgerald M."/>
            <person name="Gogineni E."/>
            <person name="Goldberg J.M."/>
            <person name="Handley G."/>
            <person name="Hu X."/>
            <person name="Huber C."/>
            <person name="Jiao X."/>
            <person name="Jones K."/>
            <person name="Levin J.Z."/>
            <person name="Liu Y."/>
            <person name="Macdonald P."/>
            <person name="Melnikov A."/>
            <person name="Raley C."/>
            <person name="Sassi M."/>
            <person name="Sherman B.T."/>
            <person name="Song X."/>
            <person name="Sykes S."/>
            <person name="Tran B."/>
            <person name="Walsh L."/>
            <person name="Xia Y."/>
            <person name="Yang J."/>
            <person name="Young S."/>
            <person name="Zeng Q."/>
            <person name="Zheng X."/>
            <person name="Stephens R."/>
            <person name="Nusbaum C."/>
            <person name="Birren B.W."/>
            <person name="Azadi P."/>
            <person name="Lempicki R.A."/>
            <person name="Cuomo C.A."/>
            <person name="Kovacs J.A."/>
        </authorList>
    </citation>
    <scope>NUCLEOTIDE SEQUENCE [LARGE SCALE GENOMIC DNA]</scope>
    <source>
        <strain evidence="12">RU7</strain>
    </source>
</reference>
<keyword evidence="12" id="KW-1185">Reference proteome</keyword>
<comment type="pathway">
    <text evidence="1">Purine metabolism; IMP biosynthesis via de novo pathway; 5-amino-1-(5-phospho-D-ribosyl)imidazole-4-carboxamide from 5-amino-1-(5-phospho-D-ribosyl)imidazole-4-carboxylate: step 1/2.</text>
</comment>
<dbReference type="NCBIfam" id="NF010568">
    <property type="entry name" value="PRK13961.1"/>
    <property type="match status" value="1"/>
</dbReference>
<name>A0A0W4ZL58_PNEJ7</name>
<evidence type="ECO:0000256" key="7">
    <source>
        <dbReference type="ARBA" id="ARBA00022755"/>
    </source>
</evidence>
<evidence type="ECO:0000259" key="10">
    <source>
        <dbReference type="Pfam" id="PF01259"/>
    </source>
</evidence>
<gene>
    <name evidence="11" type="ORF">T551_02390</name>
</gene>
<evidence type="ECO:0000256" key="2">
    <source>
        <dbReference type="ARBA" id="ARBA00010190"/>
    </source>
</evidence>
<dbReference type="InterPro" id="IPR028923">
    <property type="entry name" value="SAICAR_synt/ADE2_N"/>
</dbReference>
<evidence type="ECO:0000256" key="4">
    <source>
        <dbReference type="ARBA" id="ARBA00016460"/>
    </source>
</evidence>
<dbReference type="NCBIfam" id="TIGR00081">
    <property type="entry name" value="purC"/>
    <property type="match status" value="1"/>
</dbReference>
<evidence type="ECO:0000313" key="12">
    <source>
        <dbReference type="Proteomes" id="UP000053447"/>
    </source>
</evidence>
<dbReference type="Pfam" id="PF01259">
    <property type="entry name" value="SAICAR_synt"/>
    <property type="match status" value="1"/>
</dbReference>
<dbReference type="PROSITE" id="PS01057">
    <property type="entry name" value="SAICAR_SYNTHETASE_1"/>
    <property type="match status" value="1"/>
</dbReference>
<evidence type="ECO:0000256" key="5">
    <source>
        <dbReference type="ARBA" id="ARBA00022598"/>
    </source>
</evidence>
<dbReference type="PANTHER" id="PTHR43700">
    <property type="entry name" value="PHOSPHORIBOSYLAMINOIMIDAZOLE-SUCCINOCARBOXAMIDE SYNTHASE"/>
    <property type="match status" value="1"/>
</dbReference>
<dbReference type="RefSeq" id="XP_018229225.1">
    <property type="nucleotide sequence ID" value="XM_018374653.1"/>
</dbReference>
<dbReference type="EMBL" id="LFWA01000010">
    <property type="protein sequence ID" value="KTW29116.1"/>
    <property type="molecule type" value="Genomic_DNA"/>
</dbReference>